<evidence type="ECO:0000313" key="3">
    <source>
        <dbReference type="Proteomes" id="UP000297777"/>
    </source>
</evidence>
<organism evidence="2 3">
    <name type="scientific">Botrytis tulipae</name>
    <dbReference type="NCBI Taxonomy" id="87230"/>
    <lineage>
        <taxon>Eukaryota</taxon>
        <taxon>Fungi</taxon>
        <taxon>Dikarya</taxon>
        <taxon>Ascomycota</taxon>
        <taxon>Pezizomycotina</taxon>
        <taxon>Leotiomycetes</taxon>
        <taxon>Helotiales</taxon>
        <taxon>Sclerotiniaceae</taxon>
        <taxon>Botrytis</taxon>
    </lineage>
</organism>
<dbReference type="Proteomes" id="UP000297777">
    <property type="component" value="Unassembled WGS sequence"/>
</dbReference>
<comment type="caution">
    <text evidence="2">The sequence shown here is derived from an EMBL/GenBank/DDBJ whole genome shotgun (WGS) entry which is preliminary data.</text>
</comment>
<reference evidence="2 3" key="1">
    <citation type="submission" date="2017-12" db="EMBL/GenBank/DDBJ databases">
        <title>Comparative genomics of Botrytis spp.</title>
        <authorList>
            <person name="Valero-Jimenez C.A."/>
            <person name="Tapia P."/>
            <person name="Veloso J."/>
            <person name="Silva-Moreno E."/>
            <person name="Staats M."/>
            <person name="Valdes J.H."/>
            <person name="Van Kan J.A.L."/>
        </authorList>
    </citation>
    <scope>NUCLEOTIDE SEQUENCE [LARGE SCALE GENOMIC DNA]</scope>
    <source>
        <strain evidence="2 3">Bt9001</strain>
    </source>
</reference>
<evidence type="ECO:0000313" key="2">
    <source>
        <dbReference type="EMBL" id="TGO16866.1"/>
    </source>
</evidence>
<feature type="region of interest" description="Disordered" evidence="1">
    <location>
        <begin position="1"/>
        <end position="58"/>
    </location>
</feature>
<keyword evidence="3" id="KW-1185">Reference proteome</keyword>
<feature type="compositionally biased region" description="Gly residues" evidence="1">
    <location>
        <begin position="1"/>
        <end position="11"/>
    </location>
</feature>
<name>A0A4Z1EXH8_9HELO</name>
<sequence>MLRNRGGGGNGYDQPRKANPKYGIHTAYQPIFDHDQIDPRGTRIQRPDTARDNVDLESNPLEDPVNCLGRDLGLSQALWYSRTRGPKGAGR</sequence>
<evidence type="ECO:0000256" key="1">
    <source>
        <dbReference type="SAM" id="MobiDB-lite"/>
    </source>
</evidence>
<protein>
    <submittedName>
        <fullName evidence="2">Uncharacterized protein</fullName>
    </submittedName>
</protein>
<gene>
    <name evidence="2" type="ORF">BTUL_0023g00400</name>
</gene>
<feature type="compositionally biased region" description="Basic and acidic residues" evidence="1">
    <location>
        <begin position="32"/>
        <end position="54"/>
    </location>
</feature>
<dbReference type="EMBL" id="PQXH01000023">
    <property type="protein sequence ID" value="TGO16866.1"/>
    <property type="molecule type" value="Genomic_DNA"/>
</dbReference>
<proteinExistence type="predicted"/>
<dbReference type="AlphaFoldDB" id="A0A4Z1EXH8"/>
<accession>A0A4Z1EXH8</accession>